<gene>
    <name evidence="1" type="ORF">PSON_ATCC_30995.1.T0980112</name>
</gene>
<comment type="caution">
    <text evidence="1">The sequence shown here is derived from an EMBL/GenBank/DDBJ whole genome shotgun (WGS) entry which is preliminary data.</text>
</comment>
<keyword evidence="2" id="KW-1185">Reference proteome</keyword>
<dbReference type="Proteomes" id="UP000692954">
    <property type="component" value="Unassembled WGS sequence"/>
</dbReference>
<reference evidence="1" key="1">
    <citation type="submission" date="2021-01" db="EMBL/GenBank/DDBJ databases">
        <authorList>
            <consortium name="Genoscope - CEA"/>
            <person name="William W."/>
        </authorList>
    </citation>
    <scope>NUCLEOTIDE SEQUENCE</scope>
</reference>
<sequence length="68" mass="8342">MLLCFFQTQRQNEQFLLQKESIQNNRDIFEKQLKKIELDYLMKQDFIFVIEAQLKVIINNHTNHEKLT</sequence>
<dbReference type="EMBL" id="CAJJDN010000098">
    <property type="protein sequence ID" value="CAD8111514.1"/>
    <property type="molecule type" value="Genomic_DNA"/>
</dbReference>
<organism evidence="1 2">
    <name type="scientific">Paramecium sonneborni</name>
    <dbReference type="NCBI Taxonomy" id="65129"/>
    <lineage>
        <taxon>Eukaryota</taxon>
        <taxon>Sar</taxon>
        <taxon>Alveolata</taxon>
        <taxon>Ciliophora</taxon>
        <taxon>Intramacronucleata</taxon>
        <taxon>Oligohymenophorea</taxon>
        <taxon>Peniculida</taxon>
        <taxon>Parameciidae</taxon>
        <taxon>Paramecium</taxon>
    </lineage>
</organism>
<evidence type="ECO:0000313" key="1">
    <source>
        <dbReference type="EMBL" id="CAD8111514.1"/>
    </source>
</evidence>
<evidence type="ECO:0000313" key="2">
    <source>
        <dbReference type="Proteomes" id="UP000692954"/>
    </source>
</evidence>
<dbReference type="AlphaFoldDB" id="A0A8S1Q993"/>
<name>A0A8S1Q993_9CILI</name>
<proteinExistence type="predicted"/>
<protein>
    <submittedName>
        <fullName evidence="1">Uncharacterized protein</fullName>
    </submittedName>
</protein>
<accession>A0A8S1Q993</accession>